<dbReference type="InterPro" id="IPR011990">
    <property type="entry name" value="TPR-like_helical_dom_sf"/>
</dbReference>
<dbReference type="EMBL" id="AP021875">
    <property type="protein sequence ID" value="BBO74832.1"/>
    <property type="molecule type" value="Genomic_DNA"/>
</dbReference>
<accession>A0A5K7YYR9</accession>
<gene>
    <name evidence="1" type="ORF">DSCW_22490</name>
</gene>
<name>A0A5K7YYR9_9BACT</name>
<dbReference type="Gene3D" id="1.25.40.10">
    <property type="entry name" value="Tetratricopeptide repeat domain"/>
    <property type="match status" value="1"/>
</dbReference>
<dbReference type="KEGG" id="dwd:DSCW_22490"/>
<proteinExistence type="predicted"/>
<dbReference type="Proteomes" id="UP000427769">
    <property type="component" value="Chromosome"/>
</dbReference>
<dbReference type="SUPFAM" id="SSF48452">
    <property type="entry name" value="TPR-like"/>
    <property type="match status" value="1"/>
</dbReference>
<sequence length="537" mass="60481">MKTERSVSPSTVSVDDFGFSPSAISGQTNRILDSPEFKATDAQRAFLQYVVEKTLAGHADAIKGYTVATEVFGRHEDFDQATDPIVSIQANKLRRALERYYLVAGQNDPIRIDIPKGSYVPTFQALAPLSVEKPPPISRKIAAIHDSGWPTILVQSFENLTGNRDLEYLGIGLATEIALEITRYQEIRVLRQRPDGRQRRASDIGVRFVLCGSIKTDATGLKVIVNLVDGPTGLHIWVDSHRTDLNPAELISFEERIASTVVSKITCEDGIVVKTLAPESKKIPPEELTTYQAMLRFYRYLIDFSPENFLNTFAALEQACAKEPECGLAWSMLARLYSLNYSLELFDLETPIEEAAAFAERSVKLDPANQRVRTIMAFILLFKNELSAGLAEVDHALRLNPNSLVFGENIGYLMTLFGDWQRGPALINDIIEQNPYYNVSAHYALWVDWVRQEKYDRAYEETLYFRRPTLFWDPLLRAANLGLLGRIEEGVQAGNNLLQCKPDFSKRGRTLIRHYIKFDEIVERVILGLGRVGVDVS</sequence>
<evidence type="ECO:0000313" key="2">
    <source>
        <dbReference type="Proteomes" id="UP000427769"/>
    </source>
</evidence>
<keyword evidence="2" id="KW-1185">Reference proteome</keyword>
<reference evidence="1 2" key="1">
    <citation type="submission" date="2019-11" db="EMBL/GenBank/DDBJ databases">
        <title>Comparative genomics of hydrocarbon-degrading Desulfosarcina strains.</title>
        <authorList>
            <person name="Watanabe M."/>
            <person name="Kojima H."/>
            <person name="Fukui M."/>
        </authorList>
    </citation>
    <scope>NUCLEOTIDE SEQUENCE [LARGE SCALE GENOMIC DNA]</scope>
    <source>
        <strain evidence="1 2">PP31</strain>
    </source>
</reference>
<organism evidence="1 2">
    <name type="scientific">Desulfosarcina widdelii</name>
    <dbReference type="NCBI Taxonomy" id="947919"/>
    <lineage>
        <taxon>Bacteria</taxon>
        <taxon>Pseudomonadati</taxon>
        <taxon>Thermodesulfobacteriota</taxon>
        <taxon>Desulfobacteria</taxon>
        <taxon>Desulfobacterales</taxon>
        <taxon>Desulfosarcinaceae</taxon>
        <taxon>Desulfosarcina</taxon>
    </lineage>
</organism>
<evidence type="ECO:0000313" key="1">
    <source>
        <dbReference type="EMBL" id="BBO74832.1"/>
    </source>
</evidence>
<dbReference type="AlphaFoldDB" id="A0A5K7YYR9"/>
<protein>
    <submittedName>
        <fullName evidence="1">Uncharacterized protein</fullName>
    </submittedName>
</protein>